<dbReference type="InterPro" id="IPR000914">
    <property type="entry name" value="SBP_5_dom"/>
</dbReference>
<dbReference type="CDD" id="cd00995">
    <property type="entry name" value="PBP2_NikA_DppA_OppA_like"/>
    <property type="match status" value="1"/>
</dbReference>
<proteinExistence type="inferred from homology"/>
<dbReference type="AlphaFoldDB" id="X1Q2D2"/>
<comment type="caution">
    <text evidence="5">The sequence shown here is derived from an EMBL/GenBank/DDBJ whole genome shotgun (WGS) entry which is preliminary data.</text>
</comment>
<evidence type="ECO:0000259" key="4">
    <source>
        <dbReference type="Pfam" id="PF00496"/>
    </source>
</evidence>
<dbReference type="PANTHER" id="PTHR30290">
    <property type="entry name" value="PERIPLASMIC BINDING COMPONENT OF ABC TRANSPORTER"/>
    <property type="match status" value="1"/>
</dbReference>
<dbReference type="Gene3D" id="3.10.105.10">
    <property type="entry name" value="Dipeptide-binding Protein, Domain 3"/>
    <property type="match status" value="1"/>
</dbReference>
<keyword evidence="2" id="KW-0813">Transport</keyword>
<dbReference type="SUPFAM" id="SSF53850">
    <property type="entry name" value="Periplasmic binding protein-like II"/>
    <property type="match status" value="1"/>
</dbReference>
<dbReference type="InterPro" id="IPR039424">
    <property type="entry name" value="SBP_5"/>
</dbReference>
<comment type="similarity">
    <text evidence="1">Belongs to the bacterial solute-binding protein 5 family.</text>
</comment>
<accession>X1Q2D2</accession>
<dbReference type="GO" id="GO:0015833">
    <property type="term" value="P:peptide transport"/>
    <property type="evidence" value="ECO:0007669"/>
    <property type="project" value="TreeGrafter"/>
</dbReference>
<gene>
    <name evidence="5" type="ORF">S12H4_07959</name>
</gene>
<keyword evidence="3" id="KW-0732">Signal</keyword>
<protein>
    <recommendedName>
        <fullName evidence="4">Solute-binding protein family 5 domain-containing protein</fullName>
    </recommendedName>
</protein>
<dbReference type="Gene3D" id="3.40.190.10">
    <property type="entry name" value="Periplasmic binding protein-like II"/>
    <property type="match status" value="1"/>
</dbReference>
<dbReference type="EMBL" id="BARW01003013">
    <property type="protein sequence ID" value="GAI62373.1"/>
    <property type="molecule type" value="Genomic_DNA"/>
</dbReference>
<sequence>MDFCTGGLVESWEVTPEEIVFHIRPGVYWTGLSIKPVMERRELTAADFVFNFDRLMEEKNVRSGHLIKAMGTIKNVYARDKYTCVIETTAFYPEWWFVLGSGWHTEKYAPESVEAGLGWDTLVGTGPFYVKKHTLGVSVTYGRNPDYWETTTINGKEYPLPFIDKLVWPVILDESTRIAHLRTGKLDWLPQVSLRYSDSLAATSPDLIQDRWLSSGVNILGMKVTQPPFDDINVRRALMIGLDLDAILEGIYGEGEVYAWPYSSASAMYTPFDELSPSLKELYTNDPAKARQMLADAGYPDGFFVKVYTESGNAILADMLAMAV</sequence>
<reference evidence="5" key="1">
    <citation type="journal article" date="2014" name="Front. Microbiol.">
        <title>High frequency of phylogenetically diverse reductive dehalogenase-homologous genes in deep subseafloor sedimentary metagenomes.</title>
        <authorList>
            <person name="Kawai M."/>
            <person name="Futagami T."/>
            <person name="Toyoda A."/>
            <person name="Takaki Y."/>
            <person name="Nishi S."/>
            <person name="Hori S."/>
            <person name="Arai W."/>
            <person name="Tsubouchi T."/>
            <person name="Morono Y."/>
            <person name="Uchiyama I."/>
            <person name="Ito T."/>
            <person name="Fujiyama A."/>
            <person name="Inagaki F."/>
            <person name="Takami H."/>
        </authorList>
    </citation>
    <scope>NUCLEOTIDE SEQUENCE</scope>
    <source>
        <strain evidence="5">Expedition CK06-06</strain>
    </source>
</reference>
<dbReference type="PANTHER" id="PTHR30290:SF9">
    <property type="entry name" value="OLIGOPEPTIDE-BINDING PROTEIN APPA"/>
    <property type="match status" value="1"/>
</dbReference>
<name>X1Q2D2_9ZZZZ</name>
<dbReference type="GO" id="GO:1904680">
    <property type="term" value="F:peptide transmembrane transporter activity"/>
    <property type="evidence" value="ECO:0007669"/>
    <property type="project" value="TreeGrafter"/>
</dbReference>
<evidence type="ECO:0000256" key="2">
    <source>
        <dbReference type="ARBA" id="ARBA00022448"/>
    </source>
</evidence>
<evidence type="ECO:0000256" key="1">
    <source>
        <dbReference type="ARBA" id="ARBA00005695"/>
    </source>
</evidence>
<evidence type="ECO:0000313" key="5">
    <source>
        <dbReference type="EMBL" id="GAI62373.1"/>
    </source>
</evidence>
<evidence type="ECO:0000256" key="3">
    <source>
        <dbReference type="ARBA" id="ARBA00022729"/>
    </source>
</evidence>
<organism evidence="5">
    <name type="scientific">marine sediment metagenome</name>
    <dbReference type="NCBI Taxonomy" id="412755"/>
    <lineage>
        <taxon>unclassified sequences</taxon>
        <taxon>metagenomes</taxon>
        <taxon>ecological metagenomes</taxon>
    </lineage>
</organism>
<feature type="domain" description="Solute-binding protein family 5" evidence="4">
    <location>
        <begin position="6"/>
        <end position="310"/>
    </location>
</feature>
<dbReference type="Pfam" id="PF00496">
    <property type="entry name" value="SBP_bac_5"/>
    <property type="match status" value="1"/>
</dbReference>
<feature type="non-terminal residue" evidence="5">
    <location>
        <position position="324"/>
    </location>
</feature>